<dbReference type="AlphaFoldDB" id="A0A0N5CU29"/>
<dbReference type="WBParaSite" id="TCLT_0000374701-mRNA-1">
    <property type="protein sequence ID" value="TCLT_0000374701-mRNA-1"/>
    <property type="gene ID" value="TCLT_0000374701"/>
</dbReference>
<dbReference type="OMA" id="VRALTFM"/>
<reference evidence="2 3" key="2">
    <citation type="submission" date="2018-11" db="EMBL/GenBank/DDBJ databases">
        <authorList>
            <consortium name="Pathogen Informatics"/>
        </authorList>
    </citation>
    <scope>NUCLEOTIDE SEQUENCE [LARGE SCALE GENOMIC DNA]</scope>
</reference>
<dbReference type="SMART" id="SM00320">
    <property type="entry name" value="WD40"/>
    <property type="match status" value="5"/>
</dbReference>
<dbReference type="PANTHER" id="PTHR19863">
    <property type="entry name" value="NEMITIN (NEURONAL ENRICHED MAP INTERACTING PROTEIN) HOMOLOG"/>
    <property type="match status" value="1"/>
</dbReference>
<organism evidence="4">
    <name type="scientific">Thelazia callipaeda</name>
    <name type="common">Oriental eyeworm</name>
    <name type="synonym">Parasitic nematode</name>
    <dbReference type="NCBI Taxonomy" id="103827"/>
    <lineage>
        <taxon>Eukaryota</taxon>
        <taxon>Metazoa</taxon>
        <taxon>Ecdysozoa</taxon>
        <taxon>Nematoda</taxon>
        <taxon>Chromadorea</taxon>
        <taxon>Rhabditida</taxon>
        <taxon>Spirurina</taxon>
        <taxon>Spiruromorpha</taxon>
        <taxon>Thelazioidea</taxon>
        <taxon>Thelaziidae</taxon>
        <taxon>Thelazia</taxon>
    </lineage>
</organism>
<evidence type="ECO:0000256" key="1">
    <source>
        <dbReference type="PROSITE-ProRule" id="PRU00221"/>
    </source>
</evidence>
<dbReference type="InterPro" id="IPR040067">
    <property type="entry name" value="WDR47"/>
</dbReference>
<name>A0A0N5CU29_THECL</name>
<feature type="repeat" description="WD" evidence="1">
    <location>
        <begin position="139"/>
        <end position="179"/>
    </location>
</feature>
<evidence type="ECO:0000313" key="2">
    <source>
        <dbReference type="EMBL" id="VDN00730.1"/>
    </source>
</evidence>
<dbReference type="PANTHER" id="PTHR19863:SF11">
    <property type="entry name" value="WD REPEAT-CONTAINING PROTEIN 47-LIKE PROTEIN"/>
    <property type="match status" value="1"/>
</dbReference>
<gene>
    <name evidence="2" type="ORF">TCLT_LOCUS3736</name>
</gene>
<dbReference type="SUPFAM" id="SSF50978">
    <property type="entry name" value="WD40 repeat-like"/>
    <property type="match status" value="1"/>
</dbReference>
<dbReference type="InterPro" id="IPR001680">
    <property type="entry name" value="WD40_rpt"/>
</dbReference>
<accession>A0A0N5CU29</accession>
<keyword evidence="1" id="KW-0853">WD repeat</keyword>
<sequence>MHAKYCLGQKASCLEISPDGSTFLVGQDNGQLISLHMLNETLIVSNACERHQSKITDIAFNPTADLIATCSNENKIELSSFKVDISKPGNRKMSMSMNDSVRALTFMEDLANHSNILFSGVGCQICITDCSSGTTFRVLRGHRGVITSFCTWGGCMFASSSADRTIRLWDMRVSEAVRVFDPLRKPIATCVFHVDGTGRILIRGDAGGVIHIFDTSSMKKITTKRFSSQPISCLRLAHTQRLLAVADKDRIALCDLRDVMQIAEWPCVAKCSAKNTVLRWHPTNPSIATLDTQSSLNFWQLQQ</sequence>
<dbReference type="PROSITE" id="PS50082">
    <property type="entry name" value="WD_REPEATS_2"/>
    <property type="match status" value="1"/>
</dbReference>
<dbReference type="Proteomes" id="UP000276776">
    <property type="component" value="Unassembled WGS sequence"/>
</dbReference>
<dbReference type="Pfam" id="PF00400">
    <property type="entry name" value="WD40"/>
    <property type="match status" value="2"/>
</dbReference>
<dbReference type="OrthoDB" id="2096344at2759"/>
<reference evidence="4" key="1">
    <citation type="submission" date="2017-02" db="UniProtKB">
        <authorList>
            <consortium name="WormBaseParasite"/>
        </authorList>
    </citation>
    <scope>IDENTIFICATION</scope>
</reference>
<dbReference type="EMBL" id="UYYF01004265">
    <property type="protein sequence ID" value="VDN00730.1"/>
    <property type="molecule type" value="Genomic_DNA"/>
</dbReference>
<dbReference type="InterPro" id="IPR015943">
    <property type="entry name" value="WD40/YVTN_repeat-like_dom_sf"/>
</dbReference>
<protein>
    <submittedName>
        <fullName evidence="4">WD_REPEATS_REGION domain-containing protein</fullName>
    </submittedName>
</protein>
<keyword evidence="3" id="KW-1185">Reference proteome</keyword>
<dbReference type="InterPro" id="IPR036322">
    <property type="entry name" value="WD40_repeat_dom_sf"/>
</dbReference>
<dbReference type="Gene3D" id="2.130.10.10">
    <property type="entry name" value="YVTN repeat-like/Quinoprotein amine dehydrogenase"/>
    <property type="match status" value="2"/>
</dbReference>
<evidence type="ECO:0000313" key="4">
    <source>
        <dbReference type="WBParaSite" id="TCLT_0000374701-mRNA-1"/>
    </source>
</evidence>
<evidence type="ECO:0000313" key="3">
    <source>
        <dbReference type="Proteomes" id="UP000276776"/>
    </source>
</evidence>
<proteinExistence type="predicted"/>